<dbReference type="InterPro" id="IPR018093">
    <property type="entry name" value="BCCT_CS"/>
</dbReference>
<comment type="similarity">
    <text evidence="2">Belongs to the BCCT transporter (TC 2.A.15) family.</text>
</comment>
<dbReference type="PANTHER" id="PTHR30047">
    <property type="entry name" value="HIGH-AFFINITY CHOLINE TRANSPORT PROTEIN-RELATED"/>
    <property type="match status" value="1"/>
</dbReference>
<dbReference type="AlphaFoldDB" id="A0A2U2BCM9"/>
<feature type="transmembrane region" description="Helical" evidence="9">
    <location>
        <begin position="246"/>
        <end position="266"/>
    </location>
</feature>
<dbReference type="OrthoDB" id="9775735at2"/>
<dbReference type="GO" id="GO:0005886">
    <property type="term" value="C:plasma membrane"/>
    <property type="evidence" value="ECO:0007669"/>
    <property type="project" value="UniProtKB-SubCell"/>
</dbReference>
<comment type="caution">
    <text evidence="10">The sequence shown here is derived from an EMBL/GenBank/DDBJ whole genome shotgun (WGS) entry which is preliminary data.</text>
</comment>
<dbReference type="RefSeq" id="WP_109263189.1">
    <property type="nucleotide sequence ID" value="NZ_QEWP01000002.1"/>
</dbReference>
<evidence type="ECO:0000256" key="7">
    <source>
        <dbReference type="ARBA" id="ARBA00023136"/>
    </source>
</evidence>
<feature type="transmembrane region" description="Helical" evidence="9">
    <location>
        <begin position="486"/>
        <end position="506"/>
    </location>
</feature>
<feature type="transmembrane region" description="Helical" evidence="9">
    <location>
        <begin position="415"/>
        <end position="434"/>
    </location>
</feature>
<dbReference type="EMBL" id="QEWP01000002">
    <property type="protein sequence ID" value="PWE00818.1"/>
    <property type="molecule type" value="Genomic_DNA"/>
</dbReference>
<evidence type="ECO:0000256" key="1">
    <source>
        <dbReference type="ARBA" id="ARBA00004651"/>
    </source>
</evidence>
<dbReference type="GO" id="GO:0022857">
    <property type="term" value="F:transmembrane transporter activity"/>
    <property type="evidence" value="ECO:0007669"/>
    <property type="project" value="InterPro"/>
</dbReference>
<keyword evidence="11" id="KW-1185">Reference proteome</keyword>
<evidence type="ECO:0000256" key="2">
    <source>
        <dbReference type="ARBA" id="ARBA00005658"/>
    </source>
</evidence>
<reference evidence="10 11" key="1">
    <citation type="submission" date="2018-05" db="EMBL/GenBank/DDBJ databases">
        <title>Marinilabilia rubrum sp. nov., isolated from saltern sediment.</title>
        <authorList>
            <person name="Zhang R."/>
        </authorList>
    </citation>
    <scope>NUCLEOTIDE SEQUENCE [LARGE SCALE GENOMIC DNA]</scope>
    <source>
        <strain evidence="10 11">WTE16</strain>
    </source>
</reference>
<keyword evidence="5 9" id="KW-0812">Transmembrane</keyword>
<evidence type="ECO:0000256" key="3">
    <source>
        <dbReference type="ARBA" id="ARBA00022448"/>
    </source>
</evidence>
<feature type="transmembrane region" description="Helical" evidence="9">
    <location>
        <begin position="461"/>
        <end position="480"/>
    </location>
</feature>
<comment type="subcellular location">
    <subcellularLocation>
        <location evidence="1">Cell membrane</location>
        <topology evidence="1">Multi-pass membrane protein</topology>
    </subcellularLocation>
</comment>
<dbReference type="PANTHER" id="PTHR30047:SF7">
    <property type="entry name" value="HIGH-AFFINITY CHOLINE TRANSPORT PROTEIN"/>
    <property type="match status" value="1"/>
</dbReference>
<accession>A0A2U2BCM9</accession>
<feature type="transmembrane region" description="Helical" evidence="9">
    <location>
        <begin position="363"/>
        <end position="388"/>
    </location>
</feature>
<dbReference type="Proteomes" id="UP000244956">
    <property type="component" value="Unassembled WGS sequence"/>
</dbReference>
<evidence type="ECO:0000313" key="11">
    <source>
        <dbReference type="Proteomes" id="UP000244956"/>
    </source>
</evidence>
<keyword evidence="4" id="KW-1003">Cell membrane</keyword>
<dbReference type="InterPro" id="IPR000060">
    <property type="entry name" value="BCCT_transptr"/>
</dbReference>
<evidence type="ECO:0000256" key="4">
    <source>
        <dbReference type="ARBA" id="ARBA00022475"/>
    </source>
</evidence>
<dbReference type="PROSITE" id="PS01303">
    <property type="entry name" value="BCCT"/>
    <property type="match status" value="1"/>
</dbReference>
<evidence type="ECO:0000256" key="6">
    <source>
        <dbReference type="ARBA" id="ARBA00022989"/>
    </source>
</evidence>
<keyword evidence="6 9" id="KW-1133">Transmembrane helix</keyword>
<dbReference type="NCBIfam" id="TIGR00842">
    <property type="entry name" value="bcct"/>
    <property type="match status" value="1"/>
</dbReference>
<feature type="transmembrane region" description="Helical" evidence="9">
    <location>
        <begin position="30"/>
        <end position="48"/>
    </location>
</feature>
<evidence type="ECO:0000313" key="10">
    <source>
        <dbReference type="EMBL" id="PWE00818.1"/>
    </source>
</evidence>
<proteinExistence type="inferred from homology"/>
<dbReference type="Pfam" id="PF02028">
    <property type="entry name" value="BCCT"/>
    <property type="match status" value="1"/>
</dbReference>
<sequence>MDDQKQSHSVHEGEEHLVSKKKYFDVDGPVFWPSAVLIIAFIVVTLAIGAPMNKIFSSIQTSISDNGGWFFILSVNMFLFFILFIAFSKYGNIRLGGTHAKPEFSKGGWFAMLFSAGMGIGILFWSVGEPISHFVNPPNGDPRTVEAAKHAMQTSFLHWGLHAWGIYALVGMSLAFFTFNKKLPLTISSIFYPLLGERVNGPAGKAINVMAVVATLFGLATSLGLGVQQVSAGLAHLINLPDNVTIQVILITVITLGATASVIAGLDAGVKRLSEINIVLAAIFLLFIIAVGPTLFILDSFTQNLGYYIQSFFEISLWTETYQQSDWQNSWTVFYWAWWISWSPFVGMFIARISRGRTLREFVLGVLIVPTLLTFLWLSAFGGSAIFLELNSLADIATAVKENVATSLYILLEEYPISSITSLVGVLLVTSFFITSSDSGSLVVDSLTAGGKLDAPVPQRIFWALTEGAVAAVLLLGGGLGALQTAAIITGLPFAAILIILMFSLLKGLKEEHGALQSVKKQKERENYQKVIADLVRKREAARHAKTSAPSSDNNRKKDQ</sequence>
<evidence type="ECO:0000256" key="9">
    <source>
        <dbReference type="SAM" id="Phobius"/>
    </source>
</evidence>
<keyword evidence="3" id="KW-0813">Transport</keyword>
<name>A0A2U2BCM9_9BACT</name>
<keyword evidence="7 9" id="KW-0472">Membrane</keyword>
<evidence type="ECO:0000256" key="8">
    <source>
        <dbReference type="SAM" id="MobiDB-lite"/>
    </source>
</evidence>
<protein>
    <submittedName>
        <fullName evidence="10">Choline transporter</fullName>
    </submittedName>
</protein>
<organism evidence="10 11">
    <name type="scientific">Marinilabilia rubra</name>
    <dbReference type="NCBI Taxonomy" id="2162893"/>
    <lineage>
        <taxon>Bacteria</taxon>
        <taxon>Pseudomonadati</taxon>
        <taxon>Bacteroidota</taxon>
        <taxon>Bacteroidia</taxon>
        <taxon>Marinilabiliales</taxon>
        <taxon>Marinilabiliaceae</taxon>
        <taxon>Marinilabilia</taxon>
    </lineage>
</organism>
<evidence type="ECO:0000256" key="5">
    <source>
        <dbReference type="ARBA" id="ARBA00022692"/>
    </source>
</evidence>
<feature type="region of interest" description="Disordered" evidence="8">
    <location>
        <begin position="539"/>
        <end position="560"/>
    </location>
</feature>
<feature type="transmembrane region" description="Helical" evidence="9">
    <location>
        <begin position="68"/>
        <end position="87"/>
    </location>
</feature>
<feature type="transmembrane region" description="Helical" evidence="9">
    <location>
        <begin position="333"/>
        <end position="351"/>
    </location>
</feature>
<feature type="transmembrane region" description="Helical" evidence="9">
    <location>
        <begin position="278"/>
        <end position="298"/>
    </location>
</feature>
<feature type="transmembrane region" description="Helical" evidence="9">
    <location>
        <begin position="159"/>
        <end position="179"/>
    </location>
</feature>
<feature type="transmembrane region" description="Helical" evidence="9">
    <location>
        <begin position="206"/>
        <end position="226"/>
    </location>
</feature>
<gene>
    <name evidence="10" type="ORF">DDZ16_04290</name>
</gene>
<feature type="transmembrane region" description="Helical" evidence="9">
    <location>
        <begin position="108"/>
        <end position="127"/>
    </location>
</feature>